<proteinExistence type="predicted"/>
<sequence>MGDITSYLFGIATHDELEARFGDYECTLSSVTGKVEGTFEALHAISDMSRVRLFVDHLNTLAHELIFAVHGSVMPSLIPPDALESFIQHTFTAFKVHTFPLPLNGSFYGLSHDHDVLRSLNHTSLSFISSDVLSSCSSVLSRFRACFDIFLPEHSYFHSSGHTALPSDGDVQSSCLFNQLNATSPFLLILPDLHFLYFFSATHVSISCGGSHADREVSAAFLLPRSCQLSSKLISLRSSHSFHFAYSPATPTLPPMSLDLPVANTSLPLASVRMLPSYRDDVPGSLAFGHSPHVTFGFHVLSTAISLAIAICGFLLYRHLTIRRLRLGSSTSSTRDDPSSLPLPLSVVCTLHTRHMDGTHRHHPTLLLLICRAGYVTPSSARTHCTLLPVVL</sequence>
<keyword evidence="1" id="KW-0472">Membrane</keyword>
<protein>
    <submittedName>
        <fullName evidence="2">Uncharacterized protein</fullName>
    </submittedName>
</protein>
<keyword evidence="1" id="KW-0812">Transmembrane</keyword>
<evidence type="ECO:0000256" key="1">
    <source>
        <dbReference type="SAM" id="Phobius"/>
    </source>
</evidence>
<organism evidence="2 3">
    <name type="scientific">Penaeus vannamei</name>
    <name type="common">Whiteleg shrimp</name>
    <name type="synonym">Litopenaeus vannamei</name>
    <dbReference type="NCBI Taxonomy" id="6689"/>
    <lineage>
        <taxon>Eukaryota</taxon>
        <taxon>Metazoa</taxon>
        <taxon>Ecdysozoa</taxon>
        <taxon>Arthropoda</taxon>
        <taxon>Crustacea</taxon>
        <taxon>Multicrustacea</taxon>
        <taxon>Malacostraca</taxon>
        <taxon>Eumalacostraca</taxon>
        <taxon>Eucarida</taxon>
        <taxon>Decapoda</taxon>
        <taxon>Dendrobranchiata</taxon>
        <taxon>Penaeoidea</taxon>
        <taxon>Penaeidae</taxon>
        <taxon>Penaeus</taxon>
    </lineage>
</organism>
<reference evidence="2 3" key="1">
    <citation type="submission" date="2018-04" db="EMBL/GenBank/DDBJ databases">
        <authorList>
            <person name="Zhang X."/>
            <person name="Yuan J."/>
            <person name="Li F."/>
            <person name="Xiang J."/>
        </authorList>
    </citation>
    <scope>NUCLEOTIDE SEQUENCE [LARGE SCALE GENOMIC DNA]</scope>
    <source>
        <tissue evidence="2">Muscle</tissue>
    </source>
</reference>
<accession>A0A423SP11</accession>
<dbReference type="Proteomes" id="UP000283509">
    <property type="component" value="Unassembled WGS sequence"/>
</dbReference>
<evidence type="ECO:0000313" key="2">
    <source>
        <dbReference type="EMBL" id="ROT65932.1"/>
    </source>
</evidence>
<dbReference type="OrthoDB" id="6350022at2759"/>
<keyword evidence="1" id="KW-1133">Transmembrane helix</keyword>
<dbReference type="EMBL" id="QCYY01003015">
    <property type="protein sequence ID" value="ROT65932.1"/>
    <property type="molecule type" value="Genomic_DNA"/>
</dbReference>
<feature type="transmembrane region" description="Helical" evidence="1">
    <location>
        <begin position="296"/>
        <end position="317"/>
    </location>
</feature>
<reference evidence="2 3" key="2">
    <citation type="submission" date="2019-01" db="EMBL/GenBank/DDBJ databases">
        <title>The decoding of complex shrimp genome reveals the adaptation for benthos swimmer, frequently molting mechanism and breeding impact on genome.</title>
        <authorList>
            <person name="Sun Y."/>
            <person name="Gao Y."/>
            <person name="Yu Y."/>
        </authorList>
    </citation>
    <scope>NUCLEOTIDE SEQUENCE [LARGE SCALE GENOMIC DNA]</scope>
    <source>
        <tissue evidence="2">Muscle</tissue>
    </source>
</reference>
<evidence type="ECO:0000313" key="3">
    <source>
        <dbReference type="Proteomes" id="UP000283509"/>
    </source>
</evidence>
<comment type="caution">
    <text evidence="2">The sequence shown here is derived from an EMBL/GenBank/DDBJ whole genome shotgun (WGS) entry which is preliminary data.</text>
</comment>
<gene>
    <name evidence="2" type="ORF">C7M84_016088</name>
</gene>
<dbReference type="AlphaFoldDB" id="A0A423SP11"/>
<name>A0A423SP11_PENVA</name>
<keyword evidence="3" id="KW-1185">Reference proteome</keyword>